<evidence type="ECO:0000313" key="1">
    <source>
        <dbReference type="EMBL" id="AZR59723.1"/>
    </source>
</evidence>
<protein>
    <submittedName>
        <fullName evidence="1">Uncharacterized protein</fullName>
    </submittedName>
</protein>
<dbReference type="OrthoDB" id="8611742at2"/>
<dbReference type="RefSeq" id="WP_126983249.1">
    <property type="nucleotide sequence ID" value="NZ_CP034670.1"/>
</dbReference>
<dbReference type="Proteomes" id="UP000282435">
    <property type="component" value="Chromosome"/>
</dbReference>
<organism evidence="1 2">
    <name type="scientific">Eikenella corrodens</name>
    <dbReference type="NCBI Taxonomy" id="539"/>
    <lineage>
        <taxon>Bacteria</taxon>
        <taxon>Pseudomonadati</taxon>
        <taxon>Pseudomonadota</taxon>
        <taxon>Betaproteobacteria</taxon>
        <taxon>Neisseriales</taxon>
        <taxon>Neisseriaceae</taxon>
        <taxon>Eikenella</taxon>
    </lineage>
</organism>
<evidence type="ECO:0000313" key="2">
    <source>
        <dbReference type="Proteomes" id="UP000282435"/>
    </source>
</evidence>
<name>A0A3S9SJL0_EIKCO</name>
<dbReference type="EMBL" id="CP034670">
    <property type="protein sequence ID" value="AZR59723.1"/>
    <property type="molecule type" value="Genomic_DNA"/>
</dbReference>
<gene>
    <name evidence="1" type="ORF">ELB75_06625</name>
</gene>
<sequence>MGEIELLAHIIKWRDEFSADVRVLKIDADIFVRLSSIRILLSLLLRKGYLKNVGNDEVVLEMELSRATLQCRVDVSDSLGRYYYSELNLNQYSVVSPCRNVCTVFGSPPCPDFC</sequence>
<proteinExistence type="predicted"/>
<dbReference type="AlphaFoldDB" id="A0A3S9SJL0"/>
<reference evidence="1 2" key="1">
    <citation type="submission" date="2018-12" db="EMBL/GenBank/DDBJ databases">
        <title>Genome sequencing of Eikenella corrodens KCOM 3110 (= JS217).</title>
        <authorList>
            <person name="Koo J.-K."/>
            <person name="Park S.-N."/>
            <person name="Lim Y.K."/>
        </authorList>
    </citation>
    <scope>NUCLEOTIDE SEQUENCE [LARGE SCALE GENOMIC DNA]</scope>
    <source>
        <strain evidence="1 2">KCOM 3110</strain>
    </source>
</reference>
<accession>A0A3S9SJL0</accession>